<dbReference type="PANTHER" id="PTHR42724:SF1">
    <property type="entry name" value="TETRAACYLDISACCHARIDE 4'-KINASE, MITOCHONDRIAL-RELATED"/>
    <property type="match status" value="1"/>
</dbReference>
<evidence type="ECO:0000256" key="11">
    <source>
        <dbReference type="ARBA" id="ARBA00023098"/>
    </source>
</evidence>
<comment type="similarity">
    <text evidence="13">Belongs to the LpxK family.</text>
</comment>
<evidence type="ECO:0000313" key="15">
    <source>
        <dbReference type="Proteomes" id="UP000092952"/>
    </source>
</evidence>
<evidence type="ECO:0000256" key="3">
    <source>
        <dbReference type="ARBA" id="ARBA00012071"/>
    </source>
</evidence>
<dbReference type="GO" id="GO:0009245">
    <property type="term" value="P:lipid A biosynthetic process"/>
    <property type="evidence" value="ECO:0007669"/>
    <property type="project" value="UniProtKB-UniRule"/>
</dbReference>
<keyword evidence="5 13" id="KW-0444">Lipid biosynthesis</keyword>
<evidence type="ECO:0000256" key="7">
    <source>
        <dbReference type="ARBA" id="ARBA00022679"/>
    </source>
</evidence>
<proteinExistence type="inferred from homology"/>
<dbReference type="SUPFAM" id="SSF52540">
    <property type="entry name" value="P-loop containing nucleoside triphosphate hydrolases"/>
    <property type="match status" value="1"/>
</dbReference>
<evidence type="ECO:0000256" key="10">
    <source>
        <dbReference type="ARBA" id="ARBA00022840"/>
    </source>
</evidence>
<evidence type="ECO:0000256" key="2">
    <source>
        <dbReference type="ARBA" id="ARBA00004870"/>
    </source>
</evidence>
<evidence type="ECO:0000256" key="8">
    <source>
        <dbReference type="ARBA" id="ARBA00022741"/>
    </source>
</evidence>
<dbReference type="GO" id="GO:0009029">
    <property type="term" value="F:lipid-A 4'-kinase activity"/>
    <property type="evidence" value="ECO:0007669"/>
    <property type="project" value="UniProtKB-UniRule"/>
</dbReference>
<keyword evidence="8 13" id="KW-0547">Nucleotide-binding</keyword>
<dbReference type="GO" id="GO:0005886">
    <property type="term" value="C:plasma membrane"/>
    <property type="evidence" value="ECO:0007669"/>
    <property type="project" value="TreeGrafter"/>
</dbReference>
<feature type="binding site" evidence="13">
    <location>
        <begin position="58"/>
        <end position="65"/>
    </location>
    <ligand>
        <name>ATP</name>
        <dbReference type="ChEBI" id="CHEBI:30616"/>
    </ligand>
</feature>
<dbReference type="NCBIfam" id="TIGR00682">
    <property type="entry name" value="lpxK"/>
    <property type="match status" value="1"/>
</dbReference>
<keyword evidence="7 13" id="KW-0808">Transferase</keyword>
<comment type="function">
    <text evidence="1 13">Transfers the gamma-phosphate of ATP to the 4'-position of a tetraacyldisaccharide 1-phosphate intermediate (termed DS-1-P) to form tetraacyldisaccharide 1,4'-bis-phosphate (lipid IVA).</text>
</comment>
<organism evidence="14 15">
    <name type="scientific">Immundisolibacter cernigliae</name>
    <dbReference type="NCBI Taxonomy" id="1810504"/>
    <lineage>
        <taxon>Bacteria</taxon>
        <taxon>Pseudomonadati</taxon>
        <taxon>Pseudomonadota</taxon>
        <taxon>Gammaproteobacteria</taxon>
        <taxon>Immundisolibacterales</taxon>
        <taxon>Immundisolibacteraceae</taxon>
        <taxon>Immundisolibacter</taxon>
    </lineage>
</organism>
<dbReference type="KEGG" id="gbi:PG2T_04580"/>
<keyword evidence="10 13" id="KW-0067">ATP-binding</keyword>
<dbReference type="Pfam" id="PF02606">
    <property type="entry name" value="LpxK"/>
    <property type="match status" value="1"/>
</dbReference>
<evidence type="ECO:0000256" key="1">
    <source>
        <dbReference type="ARBA" id="ARBA00002274"/>
    </source>
</evidence>
<evidence type="ECO:0000256" key="13">
    <source>
        <dbReference type="HAMAP-Rule" id="MF_00409"/>
    </source>
</evidence>
<evidence type="ECO:0000313" key="14">
    <source>
        <dbReference type="EMBL" id="ANX05491.1"/>
    </source>
</evidence>
<evidence type="ECO:0000256" key="5">
    <source>
        <dbReference type="ARBA" id="ARBA00022516"/>
    </source>
</evidence>
<dbReference type="UniPathway" id="UPA00359">
    <property type="reaction ID" value="UER00482"/>
</dbReference>
<keyword evidence="15" id="KW-1185">Reference proteome</keyword>
<dbReference type="AlphaFoldDB" id="A0A1B1YXH3"/>
<dbReference type="HAMAP" id="MF_00409">
    <property type="entry name" value="LpxK"/>
    <property type="match status" value="1"/>
</dbReference>
<gene>
    <name evidence="13" type="primary">lpxK</name>
    <name evidence="14" type="ORF">PG2T_04580</name>
</gene>
<keyword evidence="6 13" id="KW-0441">Lipid A biosynthesis</keyword>
<keyword evidence="9 13" id="KW-0418">Kinase</keyword>
<dbReference type="InterPro" id="IPR003758">
    <property type="entry name" value="LpxK"/>
</dbReference>
<dbReference type="EMBL" id="CP014671">
    <property type="protein sequence ID" value="ANX05491.1"/>
    <property type="molecule type" value="Genomic_DNA"/>
</dbReference>
<name>A0A1B1YXH3_9GAMM</name>
<dbReference type="InParanoid" id="A0A1B1YXH3"/>
<dbReference type="GO" id="GO:0009244">
    <property type="term" value="P:lipopolysaccharide core region biosynthetic process"/>
    <property type="evidence" value="ECO:0007669"/>
    <property type="project" value="TreeGrafter"/>
</dbReference>
<dbReference type="STRING" id="1810504.PG2T_04580"/>
<dbReference type="InterPro" id="IPR027417">
    <property type="entry name" value="P-loop_NTPase"/>
</dbReference>
<reference evidence="15" key="1">
    <citation type="submission" date="2016-03" db="EMBL/GenBank/DDBJ databases">
        <title>Complete genome sequence of Solimmundus cernigliae, representing a novel lineage of polycyclic aromatic hydrocarbon degraders within the Gammaproteobacteria.</title>
        <authorList>
            <person name="Singleton D.R."/>
            <person name="Dickey A.N."/>
            <person name="Scholl E.H."/>
            <person name="Wright F.A."/>
            <person name="Aitken M.D."/>
        </authorList>
    </citation>
    <scope>NUCLEOTIDE SEQUENCE [LARGE SCALE GENOMIC DNA]</scope>
    <source>
        <strain evidence="15">TR3.2</strain>
    </source>
</reference>
<evidence type="ECO:0000256" key="6">
    <source>
        <dbReference type="ARBA" id="ARBA00022556"/>
    </source>
</evidence>
<dbReference type="GO" id="GO:0005524">
    <property type="term" value="F:ATP binding"/>
    <property type="evidence" value="ECO:0007669"/>
    <property type="project" value="UniProtKB-UniRule"/>
</dbReference>
<dbReference type="EC" id="2.7.1.130" evidence="3 13"/>
<dbReference type="Proteomes" id="UP000092952">
    <property type="component" value="Chromosome"/>
</dbReference>
<sequence length="341" mass="37192">MERSWQRRWCLWLPPFPLLLAPAALFGATVALRRGLYRRSLLPRTRLPVPVIVVGNIGVGGNGKTPFTQWLVQLLQDRGYRPAVLSRGYGARKGPRPLRVDASLSATECGDEPLLLAQATGAPVYVDANRVRAGRRAIADGADVLVCDDGLQHYRLRRDVEIVLVDGQRRFGNGLPLPAGPLREPRSRLTEADFVVVKGEGKAGEVSMQFVNFRLRRLQNGALFEPGTFAGRTVHAIAGIAAPDGFFDSLRRLGMIVIEHPQPDHAVLGAQMLDFGDDLAVVMTGKDAVKCQPFAHSRCYALDFDVRLDDAFAARLLEKLGRGQKTARHPGLSAVQGPAGV</sequence>
<evidence type="ECO:0000256" key="9">
    <source>
        <dbReference type="ARBA" id="ARBA00022777"/>
    </source>
</evidence>
<dbReference type="OrthoDB" id="9766423at2"/>
<evidence type="ECO:0000256" key="4">
    <source>
        <dbReference type="ARBA" id="ARBA00016436"/>
    </source>
</evidence>
<evidence type="ECO:0000256" key="12">
    <source>
        <dbReference type="ARBA" id="ARBA00029757"/>
    </source>
</evidence>
<dbReference type="FunCoup" id="A0A1B1YXH3">
    <property type="interactions" value="249"/>
</dbReference>
<comment type="pathway">
    <text evidence="2 13">Glycolipid biosynthesis; lipid IV(A) biosynthesis; lipid IV(A) from (3R)-3-hydroxytetradecanoyl-[acyl-carrier-protein] and UDP-N-acetyl-alpha-D-glucosamine: step 6/6.</text>
</comment>
<protein>
    <recommendedName>
        <fullName evidence="4 13">Tetraacyldisaccharide 4'-kinase</fullName>
        <ecNumber evidence="3 13">2.7.1.130</ecNumber>
    </recommendedName>
    <alternativeName>
        <fullName evidence="12 13">Lipid A 4'-kinase</fullName>
    </alternativeName>
</protein>
<dbReference type="PANTHER" id="PTHR42724">
    <property type="entry name" value="TETRAACYLDISACCHARIDE 4'-KINASE"/>
    <property type="match status" value="1"/>
</dbReference>
<comment type="catalytic activity">
    <reaction evidence="13">
        <text>a lipid A disaccharide + ATP = a lipid IVA + ADP + H(+)</text>
        <dbReference type="Rhea" id="RHEA:67840"/>
        <dbReference type="ChEBI" id="CHEBI:15378"/>
        <dbReference type="ChEBI" id="CHEBI:30616"/>
        <dbReference type="ChEBI" id="CHEBI:176343"/>
        <dbReference type="ChEBI" id="CHEBI:176425"/>
        <dbReference type="ChEBI" id="CHEBI:456216"/>
        <dbReference type="EC" id="2.7.1.130"/>
    </reaction>
</comment>
<accession>A0A1B1YXH3</accession>
<keyword evidence="11 13" id="KW-0443">Lipid metabolism</keyword>